<dbReference type="OrthoDB" id="10128368at2759"/>
<dbReference type="Proteomes" id="UP000663877">
    <property type="component" value="Unassembled WGS sequence"/>
</dbReference>
<sequence>MAPTNNPQEFLNSLELGDVSDFVSDLFARRSYLDLVNYKKNFESLSIKMEQLVTMKNAREEQHPSGRQLPLLAEGRNHEQASHLYDTIGCLREEHFCIEKQEINQSRRACGDIVLHIGRNIAGEFCIFQVNPCKHGIQHQYANGDSLRYSCRKI</sequence>
<feature type="domain" description="Zinc-binding loop region of homing endonuclease" evidence="1">
    <location>
        <begin position="43"/>
        <end position="135"/>
    </location>
</feature>
<dbReference type="AlphaFoldDB" id="A0A814EVB3"/>
<protein>
    <recommendedName>
        <fullName evidence="1">Zinc-binding loop region of homing endonuclease domain-containing protein</fullName>
    </recommendedName>
</protein>
<organism evidence="3 5">
    <name type="scientific">Adineta steineri</name>
    <dbReference type="NCBI Taxonomy" id="433720"/>
    <lineage>
        <taxon>Eukaryota</taxon>
        <taxon>Metazoa</taxon>
        <taxon>Spiralia</taxon>
        <taxon>Gnathifera</taxon>
        <taxon>Rotifera</taxon>
        <taxon>Eurotatoria</taxon>
        <taxon>Bdelloidea</taxon>
        <taxon>Adinetida</taxon>
        <taxon>Adinetidae</taxon>
        <taxon>Adineta</taxon>
    </lineage>
</organism>
<evidence type="ECO:0000313" key="2">
    <source>
        <dbReference type="EMBL" id="CAF0745854.1"/>
    </source>
</evidence>
<evidence type="ECO:0000313" key="4">
    <source>
        <dbReference type="EMBL" id="CAF1058436.1"/>
    </source>
</evidence>
<accession>A0A814EVB3</accession>
<name>A0A814EVB3_9BILA</name>
<dbReference type="Pfam" id="PF05551">
    <property type="entry name" value="zf-His_Me_endon"/>
    <property type="match status" value="1"/>
</dbReference>
<evidence type="ECO:0000313" key="3">
    <source>
        <dbReference type="EMBL" id="CAF0974485.1"/>
    </source>
</evidence>
<comment type="caution">
    <text evidence="3">The sequence shown here is derived from an EMBL/GenBank/DDBJ whole genome shotgun (WGS) entry which is preliminary data.</text>
</comment>
<evidence type="ECO:0000259" key="1">
    <source>
        <dbReference type="Pfam" id="PF05551"/>
    </source>
</evidence>
<dbReference type="EMBL" id="CAJNOM010000069">
    <property type="protein sequence ID" value="CAF0974485.1"/>
    <property type="molecule type" value="Genomic_DNA"/>
</dbReference>
<proteinExistence type="predicted"/>
<dbReference type="InterPro" id="IPR008704">
    <property type="entry name" value="Endonuclease_Zinc-binding_loop"/>
</dbReference>
<dbReference type="Proteomes" id="UP000663832">
    <property type="component" value="Unassembled WGS sequence"/>
</dbReference>
<dbReference type="EMBL" id="CAJNOM010000105">
    <property type="protein sequence ID" value="CAF1058436.1"/>
    <property type="molecule type" value="Genomic_DNA"/>
</dbReference>
<dbReference type="EMBL" id="CAJNOI010000005">
    <property type="protein sequence ID" value="CAF0745854.1"/>
    <property type="molecule type" value="Genomic_DNA"/>
</dbReference>
<gene>
    <name evidence="2" type="ORF">BJG266_LOCUS2134</name>
    <name evidence="3" type="ORF">QVE165_LOCUS13515</name>
    <name evidence="4" type="ORF">QVE165_LOCUS18019</name>
</gene>
<reference evidence="3" key="1">
    <citation type="submission" date="2021-02" db="EMBL/GenBank/DDBJ databases">
        <authorList>
            <person name="Nowell W R."/>
        </authorList>
    </citation>
    <scope>NUCLEOTIDE SEQUENCE</scope>
</reference>
<keyword evidence="5" id="KW-1185">Reference proteome</keyword>
<evidence type="ECO:0000313" key="5">
    <source>
        <dbReference type="Proteomes" id="UP000663832"/>
    </source>
</evidence>